<feature type="transmembrane region" description="Helical" evidence="6">
    <location>
        <begin position="121"/>
        <end position="142"/>
    </location>
</feature>
<gene>
    <name evidence="7" type="ORF">SAMN04488024_10314</name>
</gene>
<evidence type="ECO:0000256" key="2">
    <source>
        <dbReference type="ARBA" id="ARBA00022475"/>
    </source>
</evidence>
<feature type="transmembrane region" description="Helical" evidence="6">
    <location>
        <begin position="176"/>
        <end position="194"/>
    </location>
</feature>
<dbReference type="InterPro" id="IPR050833">
    <property type="entry name" value="Poly_Biosynth_Transport"/>
</dbReference>
<dbReference type="CDD" id="cd13125">
    <property type="entry name" value="MATE_like_10"/>
    <property type="match status" value="1"/>
</dbReference>
<feature type="transmembrane region" description="Helical" evidence="6">
    <location>
        <begin position="149"/>
        <end position="170"/>
    </location>
</feature>
<keyword evidence="3 6" id="KW-0812">Transmembrane</keyword>
<comment type="subcellular location">
    <subcellularLocation>
        <location evidence="1">Cell membrane</location>
        <topology evidence="1">Multi-pass membrane protein</topology>
    </subcellularLocation>
</comment>
<reference evidence="8" key="1">
    <citation type="submission" date="2016-10" db="EMBL/GenBank/DDBJ databases">
        <authorList>
            <person name="Varghese N."/>
            <person name="Submissions S."/>
        </authorList>
    </citation>
    <scope>NUCLEOTIDE SEQUENCE [LARGE SCALE GENOMIC DNA]</scope>
    <source>
        <strain evidence="8">DSM 18609</strain>
    </source>
</reference>
<feature type="transmembrane region" description="Helical" evidence="6">
    <location>
        <begin position="299"/>
        <end position="322"/>
    </location>
</feature>
<protein>
    <submittedName>
        <fullName evidence="7">Polysaccharide transporter, PST family</fullName>
    </submittedName>
</protein>
<accession>A0A1G6PEB7</accession>
<evidence type="ECO:0000256" key="5">
    <source>
        <dbReference type="ARBA" id="ARBA00023136"/>
    </source>
</evidence>
<keyword evidence="5 6" id="KW-0472">Membrane</keyword>
<sequence>MKLLKTTIFSGIITFVKIASTFVASKVVAISAGPAGVAIVGAFTNFITISQTFANGAINNGVIKYSSEYNGDSIKLKTLISTSLRITIYSSIISGILLILFSGFISSIVFMNELYVNPIRLLGLTIVLTSCNTLILSVLNGLGEIKLYTFVNAIGSIISLIFTVTLVYFYNVIGALYALVFSQSIILLVSVILLRKKAVLRLFFNVQPIDKTIAANLSKFSFMAIISALTMPLVQIIIRNFLIAKVGIDESGYWQGMMRISDGYLMLITTSLSTYYLPKLSSLKTNGELKTEIYNGYKVIIPAVIVSCGLIFLLRFLIIKVLFTSDFISMEKLFIWQLLGDIFKICAWVLAYLMLAKAMTKLFVITEIIFGLSYIIITYFCVIKWGVLGASIAFAINYFLYLLAMVIIFRKKLSKNE</sequence>
<proteinExistence type="predicted"/>
<dbReference type="STRING" id="390242.SAMN04488024_10314"/>
<feature type="transmembrane region" description="Helical" evidence="6">
    <location>
        <begin position="334"/>
        <end position="355"/>
    </location>
</feature>
<dbReference type="GO" id="GO:0009246">
    <property type="term" value="P:enterobacterial common antigen biosynthetic process"/>
    <property type="evidence" value="ECO:0007669"/>
    <property type="project" value="InterPro"/>
</dbReference>
<feature type="transmembrane region" description="Helical" evidence="6">
    <location>
        <begin position="362"/>
        <end position="380"/>
    </location>
</feature>
<feature type="transmembrane region" description="Helical" evidence="6">
    <location>
        <begin position="86"/>
        <end position="109"/>
    </location>
</feature>
<dbReference type="PANTHER" id="PTHR30250">
    <property type="entry name" value="PST FAMILY PREDICTED COLANIC ACID TRANSPORTER"/>
    <property type="match status" value="1"/>
</dbReference>
<organism evidence="7 8">
    <name type="scientific">Pedobacter soli</name>
    <dbReference type="NCBI Taxonomy" id="390242"/>
    <lineage>
        <taxon>Bacteria</taxon>
        <taxon>Pseudomonadati</taxon>
        <taxon>Bacteroidota</taxon>
        <taxon>Sphingobacteriia</taxon>
        <taxon>Sphingobacteriales</taxon>
        <taxon>Sphingobacteriaceae</taxon>
        <taxon>Pedobacter</taxon>
    </lineage>
</organism>
<evidence type="ECO:0000256" key="3">
    <source>
        <dbReference type="ARBA" id="ARBA00022692"/>
    </source>
</evidence>
<evidence type="ECO:0000256" key="1">
    <source>
        <dbReference type="ARBA" id="ARBA00004651"/>
    </source>
</evidence>
<feature type="transmembrane region" description="Helical" evidence="6">
    <location>
        <begin position="258"/>
        <end position="278"/>
    </location>
</feature>
<evidence type="ECO:0000256" key="4">
    <source>
        <dbReference type="ARBA" id="ARBA00022989"/>
    </source>
</evidence>
<dbReference type="GO" id="GO:0005886">
    <property type="term" value="C:plasma membrane"/>
    <property type="evidence" value="ECO:0007669"/>
    <property type="project" value="UniProtKB-SubCell"/>
</dbReference>
<evidence type="ECO:0000256" key="6">
    <source>
        <dbReference type="SAM" id="Phobius"/>
    </source>
</evidence>
<feature type="transmembrane region" description="Helical" evidence="6">
    <location>
        <begin position="386"/>
        <end position="409"/>
    </location>
</feature>
<dbReference type="Proteomes" id="UP000199455">
    <property type="component" value="Unassembled WGS sequence"/>
</dbReference>
<dbReference type="Pfam" id="PF13440">
    <property type="entry name" value="Polysacc_synt_3"/>
    <property type="match status" value="1"/>
</dbReference>
<evidence type="ECO:0000313" key="7">
    <source>
        <dbReference type="EMBL" id="SDC77894.1"/>
    </source>
</evidence>
<keyword evidence="4 6" id="KW-1133">Transmembrane helix</keyword>
<dbReference type="AlphaFoldDB" id="A0A1G6PEB7"/>
<name>A0A1G6PEB7_9SPHI</name>
<evidence type="ECO:0000313" key="8">
    <source>
        <dbReference type="Proteomes" id="UP000199455"/>
    </source>
</evidence>
<keyword evidence="2" id="KW-1003">Cell membrane</keyword>
<feature type="transmembrane region" description="Helical" evidence="6">
    <location>
        <begin position="220"/>
        <end position="238"/>
    </location>
</feature>
<dbReference type="PANTHER" id="PTHR30250:SF30">
    <property type="entry name" value="LIPID III FLIPPASE"/>
    <property type="match status" value="1"/>
</dbReference>
<keyword evidence="8" id="KW-1185">Reference proteome</keyword>
<dbReference type="EMBL" id="FMZH01000003">
    <property type="protein sequence ID" value="SDC77894.1"/>
    <property type="molecule type" value="Genomic_DNA"/>
</dbReference>
<dbReference type="InterPro" id="IPR044550">
    <property type="entry name" value="WzxE"/>
</dbReference>
<dbReference type="RefSeq" id="WP_090766630.1">
    <property type="nucleotide sequence ID" value="NZ_FMZH01000003.1"/>
</dbReference>